<protein>
    <submittedName>
        <fullName evidence="8">MFS transporter, DHA1 family, solute carrier family 18 (Vesicular amine transporter), member 1/2</fullName>
    </submittedName>
</protein>
<dbReference type="SMART" id="SM00409">
    <property type="entry name" value="IG"/>
    <property type="match status" value="1"/>
</dbReference>
<keyword evidence="3 6" id="KW-0812">Transmembrane</keyword>
<dbReference type="Pfam" id="PF00047">
    <property type="entry name" value="ig"/>
    <property type="match status" value="1"/>
</dbReference>
<dbReference type="InterPro" id="IPR013783">
    <property type="entry name" value="Ig-like_fold"/>
</dbReference>
<dbReference type="GO" id="GO:0005335">
    <property type="term" value="F:serotonin:sodium:chloride symporter activity"/>
    <property type="evidence" value="ECO:0007669"/>
    <property type="project" value="TreeGrafter"/>
</dbReference>
<dbReference type="PANTHER" id="PTHR23506:SF23">
    <property type="entry name" value="GH10249P"/>
    <property type="match status" value="1"/>
</dbReference>
<dbReference type="GO" id="GO:0030672">
    <property type="term" value="C:synaptic vesicle membrane"/>
    <property type="evidence" value="ECO:0007669"/>
    <property type="project" value="TreeGrafter"/>
</dbReference>
<keyword evidence="9" id="KW-1185">Reference proteome</keyword>
<evidence type="ECO:0000259" key="7">
    <source>
        <dbReference type="PROSITE" id="PS50835"/>
    </source>
</evidence>
<name>A0A430QKR9_SCHBO</name>
<dbReference type="Gene3D" id="2.60.40.10">
    <property type="entry name" value="Immunoglobulins"/>
    <property type="match status" value="2"/>
</dbReference>
<evidence type="ECO:0000256" key="2">
    <source>
        <dbReference type="ARBA" id="ARBA00022448"/>
    </source>
</evidence>
<dbReference type="CDD" id="cd00096">
    <property type="entry name" value="Ig"/>
    <property type="match status" value="1"/>
</dbReference>
<sequence>MGMLATYYIDETERGRAFAIALSGLAIGLLIGAPYGGITYQFISKQAPFLILASITVVDGSSITFGNLGMSVLEPTLPLWMKTRMNSTEWQQGIAFLPASLSYLVPFSKRMEHLIAPMFGLGFAVESEALQLRVNDQRISSSVKRPGEDIKRYISPSAKAWNINEAVKNDICLTKINNNPDEIENPPQIICEKSADYGLGETLEKKSITLKFYEQAKIVKFPKSLKFREGSNQVIECSATGFPDLYVVWRLKNGSILKHSHQLKSSISKNNTRLINLPLELSNIRSDQHGDVYVCEAGINSAVNQKPVIEELMLEVNLYPKIHMSDSVIYTDIGVEERFDILVTGYPTPTLTCNDLPVGDAHMLSNKPQGGTWAYRVVLHQITSQHLHEYMCKANNSLGSVNQKLEVTVAPAPPKILSSNSTEFADYYLLHWTTNSRAPLKNVTVTISEISANTESSAGSSIVPRSPVLHERVFNLEDDKIDTTSTVIQHIQSNSTNLKQIWHHLPNLSSDTRHDISLSVCNTYACSKSSALNSRFGTTPSRFTFKTPEFDGSNKINPSLLQRSPKDLLSLDGEEISKSITNSTCLRLSQ</sequence>
<dbReference type="EMBL" id="QMKO01001593">
    <property type="protein sequence ID" value="RTG88288.1"/>
    <property type="molecule type" value="Genomic_DNA"/>
</dbReference>
<evidence type="ECO:0000256" key="5">
    <source>
        <dbReference type="ARBA" id="ARBA00023136"/>
    </source>
</evidence>
<evidence type="ECO:0000256" key="1">
    <source>
        <dbReference type="ARBA" id="ARBA00004141"/>
    </source>
</evidence>
<accession>A0A430QKR9</accession>
<feature type="transmembrane region" description="Helical" evidence="6">
    <location>
        <begin position="17"/>
        <end position="37"/>
    </location>
</feature>
<keyword evidence="2" id="KW-0813">Transport</keyword>
<dbReference type="PANTHER" id="PTHR23506">
    <property type="entry name" value="GH10249P"/>
    <property type="match status" value="1"/>
</dbReference>
<dbReference type="GO" id="GO:0015842">
    <property type="term" value="P:aminergic neurotransmitter loading into synaptic vesicle"/>
    <property type="evidence" value="ECO:0007669"/>
    <property type="project" value="TreeGrafter"/>
</dbReference>
<dbReference type="InterPro" id="IPR013151">
    <property type="entry name" value="Immunoglobulin_dom"/>
</dbReference>
<evidence type="ECO:0000256" key="6">
    <source>
        <dbReference type="SAM" id="Phobius"/>
    </source>
</evidence>
<dbReference type="InterPro" id="IPR050930">
    <property type="entry name" value="MFS_Vesicular_Transporter"/>
</dbReference>
<dbReference type="AlphaFoldDB" id="A0A430QKR9"/>
<evidence type="ECO:0000313" key="8">
    <source>
        <dbReference type="EMBL" id="RTG88288.1"/>
    </source>
</evidence>
<comment type="caution">
    <text evidence="8">The sequence shown here is derived from an EMBL/GenBank/DDBJ whole genome shotgun (WGS) entry which is preliminary data.</text>
</comment>
<dbReference type="InterPro" id="IPR036179">
    <property type="entry name" value="Ig-like_dom_sf"/>
</dbReference>
<dbReference type="GO" id="GO:0043195">
    <property type="term" value="C:terminal bouton"/>
    <property type="evidence" value="ECO:0007669"/>
    <property type="project" value="TreeGrafter"/>
</dbReference>
<organism evidence="8 9">
    <name type="scientific">Schistosoma bovis</name>
    <name type="common">Blood fluke</name>
    <dbReference type="NCBI Taxonomy" id="6184"/>
    <lineage>
        <taxon>Eukaryota</taxon>
        <taxon>Metazoa</taxon>
        <taxon>Spiralia</taxon>
        <taxon>Lophotrochozoa</taxon>
        <taxon>Platyhelminthes</taxon>
        <taxon>Trematoda</taxon>
        <taxon>Digenea</taxon>
        <taxon>Strigeidida</taxon>
        <taxon>Schistosomatoidea</taxon>
        <taxon>Schistosomatidae</taxon>
        <taxon>Schistosoma</taxon>
    </lineage>
</organism>
<gene>
    <name evidence="8" type="ORF">DC041_0003100</name>
</gene>
<dbReference type="InterPro" id="IPR007110">
    <property type="entry name" value="Ig-like_dom"/>
</dbReference>
<proteinExistence type="predicted"/>
<reference evidence="8 9" key="1">
    <citation type="journal article" date="2019" name="PLoS Pathog.">
        <title>Genome sequence of the bovine parasite Schistosoma bovis Tanzania.</title>
        <authorList>
            <person name="Oey H."/>
            <person name="Zakrzewski M."/>
            <person name="Gobert G."/>
            <person name="Gravermann K."/>
            <person name="Stoye J."/>
            <person name="Jones M."/>
            <person name="Mcmanus D."/>
            <person name="Krause L."/>
        </authorList>
    </citation>
    <scope>NUCLEOTIDE SEQUENCE [LARGE SCALE GENOMIC DNA]</scope>
    <source>
        <strain evidence="8 9">TAN1997</strain>
    </source>
</reference>
<keyword evidence="4 6" id="KW-1133">Transmembrane helix</keyword>
<evidence type="ECO:0000313" key="9">
    <source>
        <dbReference type="Proteomes" id="UP000290809"/>
    </source>
</evidence>
<comment type="subcellular location">
    <subcellularLocation>
        <location evidence="1">Membrane</location>
        <topology evidence="1">Multi-pass membrane protein</topology>
    </subcellularLocation>
</comment>
<dbReference type="Proteomes" id="UP000290809">
    <property type="component" value="Unassembled WGS sequence"/>
</dbReference>
<dbReference type="PROSITE" id="PS50835">
    <property type="entry name" value="IG_LIKE"/>
    <property type="match status" value="1"/>
</dbReference>
<feature type="domain" description="Ig-like" evidence="7">
    <location>
        <begin position="216"/>
        <end position="309"/>
    </location>
</feature>
<dbReference type="SUPFAM" id="SSF103473">
    <property type="entry name" value="MFS general substrate transporter"/>
    <property type="match status" value="1"/>
</dbReference>
<evidence type="ECO:0000256" key="3">
    <source>
        <dbReference type="ARBA" id="ARBA00022692"/>
    </source>
</evidence>
<keyword evidence="5 6" id="KW-0472">Membrane</keyword>
<dbReference type="STRING" id="6184.A0A430QKR9"/>
<evidence type="ECO:0000256" key="4">
    <source>
        <dbReference type="ARBA" id="ARBA00022989"/>
    </source>
</evidence>
<dbReference type="SUPFAM" id="SSF48726">
    <property type="entry name" value="Immunoglobulin"/>
    <property type="match status" value="1"/>
</dbReference>
<dbReference type="InterPro" id="IPR036259">
    <property type="entry name" value="MFS_trans_sf"/>
</dbReference>
<dbReference type="InterPro" id="IPR003599">
    <property type="entry name" value="Ig_sub"/>
</dbReference>